<keyword evidence="2" id="KW-1133">Transmembrane helix</keyword>
<comment type="caution">
    <text evidence="3">The sequence shown here is derived from an EMBL/GenBank/DDBJ whole genome shotgun (WGS) entry which is preliminary data.</text>
</comment>
<keyword evidence="2" id="KW-0472">Membrane</keyword>
<reference evidence="3 4" key="1">
    <citation type="submission" date="2021-01" db="EMBL/GenBank/DDBJ databases">
        <title>Cercospora kikuchii MAFF 305040 whole genome shotgun sequence.</title>
        <authorList>
            <person name="Kashiwa T."/>
            <person name="Suzuki T."/>
        </authorList>
    </citation>
    <scope>NUCLEOTIDE SEQUENCE [LARGE SCALE GENOMIC DNA]</scope>
    <source>
        <strain evidence="3 4">MAFF 305040</strain>
    </source>
</reference>
<proteinExistence type="predicted"/>
<feature type="transmembrane region" description="Helical" evidence="2">
    <location>
        <begin position="185"/>
        <end position="206"/>
    </location>
</feature>
<accession>A0A9P3CA89</accession>
<dbReference type="GeneID" id="68286659"/>
<evidence type="ECO:0000313" key="3">
    <source>
        <dbReference type="EMBL" id="GIZ37642.1"/>
    </source>
</evidence>
<keyword evidence="2" id="KW-0812">Transmembrane</keyword>
<feature type="region of interest" description="Disordered" evidence="1">
    <location>
        <begin position="213"/>
        <end position="267"/>
    </location>
</feature>
<evidence type="ECO:0000313" key="4">
    <source>
        <dbReference type="Proteomes" id="UP000825890"/>
    </source>
</evidence>
<protein>
    <submittedName>
        <fullName evidence="3">Uncharacterized protein</fullName>
    </submittedName>
</protein>
<organism evidence="3 4">
    <name type="scientific">Cercospora kikuchii</name>
    <dbReference type="NCBI Taxonomy" id="84275"/>
    <lineage>
        <taxon>Eukaryota</taxon>
        <taxon>Fungi</taxon>
        <taxon>Dikarya</taxon>
        <taxon>Ascomycota</taxon>
        <taxon>Pezizomycotina</taxon>
        <taxon>Dothideomycetes</taxon>
        <taxon>Dothideomycetidae</taxon>
        <taxon>Mycosphaerellales</taxon>
        <taxon>Mycosphaerellaceae</taxon>
        <taxon>Cercospora</taxon>
    </lineage>
</organism>
<dbReference type="EMBL" id="BOLY01000001">
    <property type="protein sequence ID" value="GIZ37642.1"/>
    <property type="molecule type" value="Genomic_DNA"/>
</dbReference>
<dbReference type="Proteomes" id="UP000825890">
    <property type="component" value="Unassembled WGS sequence"/>
</dbReference>
<evidence type="ECO:0000256" key="1">
    <source>
        <dbReference type="SAM" id="MobiDB-lite"/>
    </source>
</evidence>
<dbReference type="AlphaFoldDB" id="A0A9P3CA89"/>
<feature type="transmembrane region" description="Helical" evidence="2">
    <location>
        <begin position="80"/>
        <end position="104"/>
    </location>
</feature>
<evidence type="ECO:0000256" key="2">
    <source>
        <dbReference type="SAM" id="Phobius"/>
    </source>
</evidence>
<gene>
    <name evidence="3" type="ORF">CKM354_000108400</name>
</gene>
<feature type="transmembrane region" description="Helical" evidence="2">
    <location>
        <begin position="116"/>
        <end position="139"/>
    </location>
</feature>
<feature type="compositionally biased region" description="Basic and acidic residues" evidence="1">
    <location>
        <begin position="239"/>
        <end position="248"/>
    </location>
</feature>
<keyword evidence="4" id="KW-1185">Reference proteome</keyword>
<sequence>MAPVVCGLDFKEVQWSRFKCANMWSNEYHLRRTKFIAYQCAMIFCVTPESLGTAALSDYVGSQNFVAKLDPRVYIFNNDYIGAASFNIFSGIFVGVIFGAAFFLDLFWPERKESRAVILSWRICSTLALVVSTASTFTFSNITLNNCAYFRGPEGVNDGYGQQLLAQYRKDGGTPLCYRENPRCLAAVAFAWLGWIGVGMSWASMLSSINHTKKGLGPKSTHARLRDGGGEQGSMELSSKTDEPEGRQEAAIAPPPREGAVSVVRDG</sequence>
<dbReference type="RefSeq" id="XP_044652129.1">
    <property type="nucleotide sequence ID" value="XM_044796194.1"/>
</dbReference>
<name>A0A9P3CA89_9PEZI</name>
<dbReference type="OrthoDB" id="3596006at2759"/>